<name>A0ACC1LD68_9FUNG</name>
<sequence>ARENYEKYGNPDGMQTQSMGIALPKLLVEAHTSPFVLALYGLLFGFVMPFYVGRWWYNSTRYQKDQILNPTMSTFFKNIREHISQRNLVELLTAASEFAEDGVAYRASEDAALKAIAENVQRASRRYALESFTASKKFPSKDAWKASVLLHAHFFRVGVDNAALADQQQQMVVTALTLVHRGLLQISTTHSWYNCSSLLMNMSQMLVQGVYTHDSPLIQLPGISREIQAKVFQGTKLYSVHQLTRMPAAKQRPALAALGDKAFEEAIQVAKTIPRLEIARALLTVVGDKIITPASIVTLIVKVRLANARAKAAARGKGADIEDIADEDTAAIESFVAAHEKTAQKQTPPEAYCPYFAGRKDSQWWLCFANYQSGKLVVPPVRISDLETERVVVLQFQAPMQTETYRFHLTIKSDSYIGCDVMQEVQMAVVDRSALPPEPEIVDDISEPEEDSIAAQMAQLRGQQAGARRANDDSSDEE</sequence>
<feature type="non-terminal residue" evidence="1">
    <location>
        <position position="1"/>
    </location>
</feature>
<organism evidence="1 2">
    <name type="scientific">Coemansia helicoidea</name>
    <dbReference type="NCBI Taxonomy" id="1286919"/>
    <lineage>
        <taxon>Eukaryota</taxon>
        <taxon>Fungi</taxon>
        <taxon>Fungi incertae sedis</taxon>
        <taxon>Zoopagomycota</taxon>
        <taxon>Kickxellomycotina</taxon>
        <taxon>Kickxellomycetes</taxon>
        <taxon>Kickxellales</taxon>
        <taxon>Kickxellaceae</taxon>
        <taxon>Coemansia</taxon>
    </lineage>
</organism>
<keyword evidence="2" id="KW-1185">Reference proteome</keyword>
<comment type="caution">
    <text evidence="1">The sequence shown here is derived from an EMBL/GenBank/DDBJ whole genome shotgun (WGS) entry which is preliminary data.</text>
</comment>
<protein>
    <submittedName>
        <fullName evidence="1">Secretory subunit</fullName>
    </submittedName>
</protein>
<evidence type="ECO:0000313" key="1">
    <source>
        <dbReference type="EMBL" id="KAJ2805805.1"/>
    </source>
</evidence>
<dbReference type="Proteomes" id="UP001140087">
    <property type="component" value="Unassembled WGS sequence"/>
</dbReference>
<proteinExistence type="predicted"/>
<reference evidence="1" key="1">
    <citation type="submission" date="2022-07" db="EMBL/GenBank/DDBJ databases">
        <title>Phylogenomic reconstructions and comparative analyses of Kickxellomycotina fungi.</title>
        <authorList>
            <person name="Reynolds N.K."/>
            <person name="Stajich J.E."/>
            <person name="Barry K."/>
            <person name="Grigoriev I.V."/>
            <person name="Crous P."/>
            <person name="Smith M.E."/>
        </authorList>
    </citation>
    <scope>NUCLEOTIDE SEQUENCE</scope>
    <source>
        <strain evidence="1">BCRC 34780</strain>
    </source>
</reference>
<accession>A0ACC1LD68</accession>
<gene>
    <name evidence="1" type="primary">SEC63</name>
    <name evidence="1" type="ORF">H4R21_001117</name>
</gene>
<evidence type="ECO:0000313" key="2">
    <source>
        <dbReference type="Proteomes" id="UP001140087"/>
    </source>
</evidence>
<dbReference type="EMBL" id="JANBUN010000209">
    <property type="protein sequence ID" value="KAJ2805805.1"/>
    <property type="molecule type" value="Genomic_DNA"/>
</dbReference>